<reference evidence="3 4" key="1">
    <citation type="submission" date="2019-01" db="EMBL/GenBank/DDBJ databases">
        <authorList>
            <person name="Sayadi A."/>
        </authorList>
    </citation>
    <scope>NUCLEOTIDE SEQUENCE [LARGE SCALE GENOMIC DNA]</scope>
</reference>
<name>A0A653BIZ5_CALMS</name>
<dbReference type="PANTHER" id="PTHR10492:SF57">
    <property type="entry name" value="ATP-DEPENDENT DNA HELICASE"/>
    <property type="match status" value="1"/>
</dbReference>
<dbReference type="InterPro" id="IPR025476">
    <property type="entry name" value="Helitron_helicase-like"/>
</dbReference>
<dbReference type="AlphaFoldDB" id="A0A653BIZ5"/>
<feature type="domain" description="Helitron helicase-like" evidence="2">
    <location>
        <begin position="152"/>
        <end position="300"/>
    </location>
</feature>
<accession>A0A653BIZ5</accession>
<dbReference type="Proteomes" id="UP000410492">
    <property type="component" value="Unassembled WGS sequence"/>
</dbReference>
<dbReference type="Pfam" id="PF14214">
    <property type="entry name" value="Helitron_like_N"/>
    <property type="match status" value="1"/>
</dbReference>
<dbReference type="OrthoDB" id="8121869at2759"/>
<evidence type="ECO:0000313" key="3">
    <source>
        <dbReference type="EMBL" id="VEN35529.1"/>
    </source>
</evidence>
<keyword evidence="4" id="KW-1185">Reference proteome</keyword>
<evidence type="ECO:0000256" key="1">
    <source>
        <dbReference type="SAM" id="MobiDB-lite"/>
    </source>
</evidence>
<proteinExistence type="predicted"/>
<feature type="non-terminal residue" evidence="3">
    <location>
        <position position="520"/>
    </location>
</feature>
<dbReference type="EMBL" id="CAACVG010001672">
    <property type="protein sequence ID" value="VEN35529.1"/>
    <property type="molecule type" value="Genomic_DNA"/>
</dbReference>
<organism evidence="3 4">
    <name type="scientific">Callosobruchus maculatus</name>
    <name type="common">Southern cowpea weevil</name>
    <name type="synonym">Pulse bruchid</name>
    <dbReference type="NCBI Taxonomy" id="64391"/>
    <lineage>
        <taxon>Eukaryota</taxon>
        <taxon>Metazoa</taxon>
        <taxon>Ecdysozoa</taxon>
        <taxon>Arthropoda</taxon>
        <taxon>Hexapoda</taxon>
        <taxon>Insecta</taxon>
        <taxon>Pterygota</taxon>
        <taxon>Neoptera</taxon>
        <taxon>Endopterygota</taxon>
        <taxon>Coleoptera</taxon>
        <taxon>Polyphaga</taxon>
        <taxon>Cucujiformia</taxon>
        <taxon>Chrysomeloidea</taxon>
        <taxon>Chrysomelidae</taxon>
        <taxon>Bruchinae</taxon>
        <taxon>Bruchini</taxon>
        <taxon>Callosobruchus</taxon>
    </lineage>
</organism>
<dbReference type="PANTHER" id="PTHR10492">
    <property type="match status" value="1"/>
</dbReference>
<feature type="region of interest" description="Disordered" evidence="1">
    <location>
        <begin position="28"/>
        <end position="49"/>
    </location>
</feature>
<evidence type="ECO:0000313" key="4">
    <source>
        <dbReference type="Proteomes" id="UP000410492"/>
    </source>
</evidence>
<sequence length="520" mass="59919">MPAIRRTNLGRRTRNAASQRYIRTSQIDEQREERNEVERNRRNRSQQHRNVAFNPYRAAFNYNVTIDYSSQQIVDIGSMNIVCPHCKAFKFKNGAPGICCASGQIKLTPLIPPPEPLHSLVSGNGRDSIHFLNTIQQYNNCFQMTSFGATKVVRDNLCLLSRLNQAKLRSEEYIHLRDAINAYGNAQNVGRTTILSATYVGSPRHMHEYAQDAMSYVRHYGSPDLFITFTCNPQWTEIRQELFPGQSPIDRHDITARVFKRKLKSLMDFIVKHRIFGATRCWMYSVEWQKRGLPHAHILIWLVEKIRPNEIDDVISAEIPDNLEDPLLHEVVTKNMIHGPCGILNPISPCMVGGKCSKRFPRQLVAETITGNDGYPLYRRRSTEDNGRSTMVKVNRLDIEVDNRWLVPFSPLLCKTFKAHINVEFCHSVKSIKYICKYVNKGSDMAVFGVAAENSSDEITQFQTGRYVSSNEAMWRIFSFAIHERHPTVIHLAVHLENGQEYILPRRTYYNELTGRHLQH</sequence>
<feature type="compositionally biased region" description="Basic and acidic residues" evidence="1">
    <location>
        <begin position="28"/>
        <end position="40"/>
    </location>
</feature>
<gene>
    <name evidence="3" type="ORF">CALMAC_LOCUS1424</name>
</gene>
<protein>
    <recommendedName>
        <fullName evidence="2">Helitron helicase-like domain-containing protein</fullName>
    </recommendedName>
</protein>
<evidence type="ECO:0000259" key="2">
    <source>
        <dbReference type="Pfam" id="PF14214"/>
    </source>
</evidence>